<name>A0A0H4P8X3_9BACT</name>
<protein>
    <submittedName>
        <fullName evidence="5">Choline-sulfatase</fullName>
    </submittedName>
</protein>
<keyword evidence="3" id="KW-0732">Signal</keyword>
<dbReference type="STRING" id="320787.CA2015_1140"/>
<dbReference type="RefSeq" id="WP_048641019.1">
    <property type="nucleotide sequence ID" value="NZ_CP012040.1"/>
</dbReference>
<dbReference type="Pfam" id="PF00884">
    <property type="entry name" value="Sulfatase"/>
    <property type="match status" value="1"/>
</dbReference>
<gene>
    <name evidence="5" type="ORF">CA2015_1140</name>
</gene>
<feature type="signal peptide" evidence="3">
    <location>
        <begin position="1"/>
        <end position="19"/>
    </location>
</feature>
<dbReference type="InterPro" id="IPR017850">
    <property type="entry name" value="Alkaline_phosphatase_core_sf"/>
</dbReference>
<dbReference type="InterPro" id="IPR000917">
    <property type="entry name" value="Sulfatase_N"/>
</dbReference>
<reference evidence="5 6" key="1">
    <citation type="submission" date="2015-07" db="EMBL/GenBank/DDBJ databases">
        <authorList>
            <person name="Kim K.M."/>
        </authorList>
    </citation>
    <scope>NUCLEOTIDE SEQUENCE [LARGE SCALE GENOMIC DNA]</scope>
    <source>
        <strain evidence="5 6">KCTC 12363</strain>
    </source>
</reference>
<dbReference type="AlphaFoldDB" id="A0A0H4P8X3"/>
<dbReference type="KEGG" id="camu:CA2015_1140"/>
<dbReference type="Gene3D" id="3.40.720.10">
    <property type="entry name" value="Alkaline Phosphatase, subunit A"/>
    <property type="match status" value="1"/>
</dbReference>
<dbReference type="EMBL" id="CP012040">
    <property type="protein sequence ID" value="AKP50589.1"/>
    <property type="molecule type" value="Genomic_DNA"/>
</dbReference>
<evidence type="ECO:0000256" key="3">
    <source>
        <dbReference type="SAM" id="SignalP"/>
    </source>
</evidence>
<dbReference type="PANTHER" id="PTHR46615">
    <property type="entry name" value="ARYLSULFATASE K"/>
    <property type="match status" value="1"/>
</dbReference>
<feature type="chain" id="PRO_5005207871" evidence="3">
    <location>
        <begin position="20"/>
        <end position="458"/>
    </location>
</feature>
<organism evidence="5 6">
    <name type="scientific">Cyclobacterium amurskyense</name>
    <dbReference type="NCBI Taxonomy" id="320787"/>
    <lineage>
        <taxon>Bacteria</taxon>
        <taxon>Pseudomonadati</taxon>
        <taxon>Bacteroidota</taxon>
        <taxon>Cytophagia</taxon>
        <taxon>Cytophagales</taxon>
        <taxon>Cyclobacteriaceae</taxon>
        <taxon>Cyclobacterium</taxon>
    </lineage>
</organism>
<keyword evidence="2" id="KW-0378">Hydrolase</keyword>
<dbReference type="InterPro" id="IPR024607">
    <property type="entry name" value="Sulfatase_CS"/>
</dbReference>
<dbReference type="InterPro" id="IPR051849">
    <property type="entry name" value="GAG-degrading_sulfatase"/>
</dbReference>
<keyword evidence="6" id="KW-1185">Reference proteome</keyword>
<accession>A0A0H4P8X3</accession>
<sequence>MKKSIVLLVLCLINTALLAQNKKPNILIIITDQQNAKMMSSAGNEWLETPNMDKLAMKGMRFEKAYVTNPVCSPSRFSLFTGQYPTAIGMRHNASKLDIPALQKIIPNAMGHAFANAGYETYYGGKSHLPGGRNDVSTYGFETFISKDERDDLAKESAAILLDRNSDKPFLMALNFINPHDICYEAIRHFPPNNRPPAEVPIPLLEAIAIPDSISEKDFMAKYVPPLPANFEPTSPEPSAIYDLKALHSFTIDARENWTEKDWRMHRYAYHRLTERVDVQIGMVLDALESSPFANNTIVVFTSDHGEMSASHRLEHKTVFYEESSNIPLVVWYKGMANAHSVDKENIISNGLDLFPTLCELAGVSRPENLPGISFAALLNGQKYKYSPREYLFMENELGFMIRGDNLKYTLYDNGDEMLIDLAKDPGELINLAEVPVYLDRKEKLKRQLKAHIEKASH</sequence>
<feature type="domain" description="Sulfatase N-terminal" evidence="4">
    <location>
        <begin position="24"/>
        <end position="364"/>
    </location>
</feature>
<dbReference type="OrthoDB" id="9815108at2"/>
<dbReference type="PROSITE" id="PS00523">
    <property type="entry name" value="SULFATASE_1"/>
    <property type="match status" value="1"/>
</dbReference>
<evidence type="ECO:0000256" key="2">
    <source>
        <dbReference type="ARBA" id="ARBA00022801"/>
    </source>
</evidence>
<dbReference type="GO" id="GO:0004065">
    <property type="term" value="F:arylsulfatase activity"/>
    <property type="evidence" value="ECO:0007669"/>
    <property type="project" value="TreeGrafter"/>
</dbReference>
<dbReference type="PANTHER" id="PTHR46615:SF1">
    <property type="entry name" value="ARYLSULFATASE K"/>
    <property type="match status" value="1"/>
</dbReference>
<comment type="similarity">
    <text evidence="1">Belongs to the sulfatase family.</text>
</comment>
<dbReference type="GO" id="GO:0015024">
    <property type="term" value="F:glucuronate-2-sulfatase activity"/>
    <property type="evidence" value="ECO:0007669"/>
    <property type="project" value="TreeGrafter"/>
</dbReference>
<evidence type="ECO:0000313" key="5">
    <source>
        <dbReference type="EMBL" id="AKP50589.1"/>
    </source>
</evidence>
<proteinExistence type="inferred from homology"/>
<evidence type="ECO:0000256" key="1">
    <source>
        <dbReference type="ARBA" id="ARBA00008779"/>
    </source>
</evidence>
<dbReference type="SUPFAM" id="SSF53649">
    <property type="entry name" value="Alkaline phosphatase-like"/>
    <property type="match status" value="1"/>
</dbReference>
<evidence type="ECO:0000259" key="4">
    <source>
        <dbReference type="Pfam" id="PF00884"/>
    </source>
</evidence>
<evidence type="ECO:0000313" key="6">
    <source>
        <dbReference type="Proteomes" id="UP000036520"/>
    </source>
</evidence>
<dbReference type="Proteomes" id="UP000036520">
    <property type="component" value="Chromosome"/>
</dbReference>